<gene>
    <name evidence="1" type="ORF">HL41_03830</name>
</gene>
<accession>A0A075WSH8</accession>
<dbReference type="RefSeq" id="WP_038060310.1">
    <property type="nucleotide sequence ID" value="NZ_CP008796.1"/>
</dbReference>
<dbReference type="Pfam" id="PF11013">
    <property type="entry name" value="DUF2851"/>
    <property type="match status" value="1"/>
</dbReference>
<dbReference type="AlphaFoldDB" id="A0A075WSH8"/>
<protein>
    <recommendedName>
        <fullName evidence="3">DUF2851 domain-containing protein</fullName>
    </recommendedName>
</protein>
<proteinExistence type="predicted"/>
<dbReference type="PaxDb" id="289377-HL41_03830"/>
<dbReference type="OrthoDB" id="148404at2"/>
<dbReference type="KEGG" id="tcm:HL41_03830"/>
<evidence type="ECO:0000313" key="1">
    <source>
        <dbReference type="EMBL" id="AIH03975.1"/>
    </source>
</evidence>
<dbReference type="HOGENOM" id="CLU_1228279_0_0_0"/>
<keyword evidence="2" id="KW-1185">Reference proteome</keyword>
<sequence>MQTSELRQILSRFGEEVLYSKIHRMKNLLKIADFDEALYRELMLSLGYPRNKLQFLELSLLLPYREIKKLNTQPLIEKALLYRAGFVEDYSGLPPDFDISLRLEKTYWNYRSIRPVNFPDRRIKDFSHLLAETTQMGIYNYFKKQIEVNYTGIVEKSSAKMAVEKIMNFKRIGISRKREMFFNIILPFFLADDSFSKYHSFLLKLFEVHPPLDVNSKIKRFYTKVSSMINREKVEISNVKEYFGAMKYVEG</sequence>
<reference evidence="1 2" key="1">
    <citation type="journal article" date="2015" name="Genome Announc.">
        <title>Genome Sequence of a Sulfate-Reducing Thermophilic Bacterium, Thermodesulfobacterium commune DSM 2178T (Phylum Thermodesulfobacteria).</title>
        <authorList>
            <person name="Bhatnagar S."/>
            <person name="Badger J.H."/>
            <person name="Madupu R."/>
            <person name="Khouri H.M."/>
            <person name="O'Connor E.M."/>
            <person name="Robb F.T."/>
            <person name="Ward N.L."/>
            <person name="Eisen J.A."/>
        </authorList>
    </citation>
    <scope>NUCLEOTIDE SEQUENCE [LARGE SCALE GENOMIC DNA]</scope>
    <source>
        <strain evidence="1 2">DSM 2178</strain>
    </source>
</reference>
<dbReference type="STRING" id="289377.HL41_03830"/>
<evidence type="ECO:0000313" key="2">
    <source>
        <dbReference type="Proteomes" id="UP000028481"/>
    </source>
</evidence>
<dbReference type="Proteomes" id="UP000028481">
    <property type="component" value="Chromosome"/>
</dbReference>
<dbReference type="EMBL" id="CP008796">
    <property type="protein sequence ID" value="AIH03975.1"/>
    <property type="molecule type" value="Genomic_DNA"/>
</dbReference>
<name>A0A075WSH8_9BACT</name>
<dbReference type="InterPro" id="IPR021272">
    <property type="entry name" value="DUF2851"/>
</dbReference>
<organism evidence="1 2">
    <name type="scientific">Thermodesulfobacterium commune DSM 2178</name>
    <dbReference type="NCBI Taxonomy" id="289377"/>
    <lineage>
        <taxon>Bacteria</taxon>
        <taxon>Pseudomonadati</taxon>
        <taxon>Thermodesulfobacteriota</taxon>
        <taxon>Thermodesulfobacteria</taxon>
        <taxon>Thermodesulfobacteriales</taxon>
        <taxon>Thermodesulfobacteriaceae</taxon>
        <taxon>Thermodesulfobacterium</taxon>
    </lineage>
</organism>
<evidence type="ECO:0008006" key="3">
    <source>
        <dbReference type="Google" id="ProtNLM"/>
    </source>
</evidence>
<dbReference type="eggNOG" id="ENOG5030QFB">
    <property type="taxonomic scope" value="Bacteria"/>
</dbReference>